<feature type="transmembrane region" description="Helical" evidence="5">
    <location>
        <begin position="93"/>
        <end position="114"/>
    </location>
</feature>
<gene>
    <name evidence="7" type="ORF">EOE67_04620</name>
</gene>
<evidence type="ECO:0000256" key="2">
    <source>
        <dbReference type="ARBA" id="ARBA00022692"/>
    </source>
</evidence>
<evidence type="ECO:0000313" key="7">
    <source>
        <dbReference type="EMBL" id="RVU40865.1"/>
    </source>
</evidence>
<feature type="transmembrane region" description="Helical" evidence="5">
    <location>
        <begin position="147"/>
        <end position="164"/>
    </location>
</feature>
<keyword evidence="2 5" id="KW-0812">Transmembrane</keyword>
<keyword evidence="3 5" id="KW-1133">Transmembrane helix</keyword>
<dbReference type="GO" id="GO:0016020">
    <property type="term" value="C:membrane"/>
    <property type="evidence" value="ECO:0007669"/>
    <property type="project" value="UniProtKB-SubCell"/>
</dbReference>
<dbReference type="OrthoDB" id="9810556at2"/>
<feature type="transmembrane region" description="Helical" evidence="5">
    <location>
        <begin position="264"/>
        <end position="286"/>
    </location>
</feature>
<evidence type="ECO:0000313" key="8">
    <source>
        <dbReference type="Proteomes" id="UP000283077"/>
    </source>
</evidence>
<evidence type="ECO:0000256" key="5">
    <source>
        <dbReference type="SAM" id="Phobius"/>
    </source>
</evidence>
<accession>A0A437R289</accession>
<feature type="transmembrane region" description="Helical" evidence="5">
    <location>
        <begin position="33"/>
        <end position="54"/>
    </location>
</feature>
<dbReference type="Proteomes" id="UP000283077">
    <property type="component" value="Unassembled WGS sequence"/>
</dbReference>
<feature type="domain" description="EamA" evidence="6">
    <location>
        <begin position="9"/>
        <end position="136"/>
    </location>
</feature>
<dbReference type="PANTHER" id="PTHR32322:SF9">
    <property type="entry name" value="AMINO-ACID METABOLITE EFFLUX PUMP-RELATED"/>
    <property type="match status" value="1"/>
</dbReference>
<sequence>MSLQNIARLLLLAAIWGASFLFIRIAVPALGPAFLMNGRVLFAALFLLLVALLLKKRLLLAEHWQHYLKLGFINSALPFLLFAYAAGVLTASLLSVLNATAPIWGAVIGILFYRQPLSAKVLLGLTLGVSGVAILVGFDPVLLQPGALWAVAAAASAACCYGIATHYTRRAKAVEPFANAHGSMWGALCCLLPVTVLFPVQQAITPGVAAAVLALGVVCTGVAYLLYFKLVQEVGATSTLTVTFLIPVFGVLWGWLFLNEQVGWHTLAGSLTVLTGTALVTGFNPGSSIQKWFRQRRV</sequence>
<feature type="transmembrane region" description="Helical" evidence="5">
    <location>
        <begin position="7"/>
        <end position="27"/>
    </location>
</feature>
<evidence type="ECO:0000259" key="6">
    <source>
        <dbReference type="Pfam" id="PF00892"/>
    </source>
</evidence>
<feature type="transmembrane region" description="Helical" evidence="5">
    <location>
        <begin position="204"/>
        <end position="227"/>
    </location>
</feature>
<proteinExistence type="predicted"/>
<dbReference type="SUPFAM" id="SSF103481">
    <property type="entry name" value="Multidrug resistance efflux transporter EmrE"/>
    <property type="match status" value="2"/>
</dbReference>
<dbReference type="InterPro" id="IPR000620">
    <property type="entry name" value="EamA_dom"/>
</dbReference>
<dbReference type="Pfam" id="PF00892">
    <property type="entry name" value="EamA"/>
    <property type="match status" value="2"/>
</dbReference>
<feature type="transmembrane region" description="Helical" evidence="5">
    <location>
        <begin position="239"/>
        <end position="258"/>
    </location>
</feature>
<feature type="transmembrane region" description="Helical" evidence="5">
    <location>
        <begin position="176"/>
        <end position="198"/>
    </location>
</feature>
<feature type="transmembrane region" description="Helical" evidence="5">
    <location>
        <begin position="66"/>
        <end position="87"/>
    </location>
</feature>
<protein>
    <submittedName>
        <fullName evidence="7">DMT family transporter</fullName>
    </submittedName>
</protein>
<comment type="caution">
    <text evidence="7">The sequence shown here is derived from an EMBL/GenBank/DDBJ whole genome shotgun (WGS) entry which is preliminary data.</text>
</comment>
<name>A0A437R289_9GAMM</name>
<comment type="subcellular location">
    <subcellularLocation>
        <location evidence="1">Membrane</location>
        <topology evidence="1">Multi-pass membrane protein</topology>
    </subcellularLocation>
</comment>
<evidence type="ECO:0000256" key="4">
    <source>
        <dbReference type="ARBA" id="ARBA00023136"/>
    </source>
</evidence>
<dbReference type="EMBL" id="SACS01000003">
    <property type="protein sequence ID" value="RVU40865.1"/>
    <property type="molecule type" value="Genomic_DNA"/>
</dbReference>
<keyword evidence="8" id="KW-1185">Reference proteome</keyword>
<dbReference type="AlphaFoldDB" id="A0A437R289"/>
<evidence type="ECO:0000256" key="3">
    <source>
        <dbReference type="ARBA" id="ARBA00022989"/>
    </source>
</evidence>
<reference evidence="7 8" key="1">
    <citation type="submission" date="2019-01" db="EMBL/GenBank/DDBJ databases">
        <authorList>
            <person name="Chen W.-M."/>
        </authorList>
    </citation>
    <scope>NUCLEOTIDE SEQUENCE [LARGE SCALE GENOMIC DNA]</scope>
    <source>
        <strain evidence="7 8">KYPC3</strain>
    </source>
</reference>
<dbReference type="InterPro" id="IPR037185">
    <property type="entry name" value="EmrE-like"/>
</dbReference>
<organism evidence="7 8">
    <name type="scientific">Rheinheimera riviphila</name>
    <dbReference type="NCBI Taxonomy" id="1834037"/>
    <lineage>
        <taxon>Bacteria</taxon>
        <taxon>Pseudomonadati</taxon>
        <taxon>Pseudomonadota</taxon>
        <taxon>Gammaproteobacteria</taxon>
        <taxon>Chromatiales</taxon>
        <taxon>Chromatiaceae</taxon>
        <taxon>Rheinheimera</taxon>
    </lineage>
</organism>
<evidence type="ECO:0000256" key="1">
    <source>
        <dbReference type="ARBA" id="ARBA00004141"/>
    </source>
</evidence>
<dbReference type="RefSeq" id="WP_127697874.1">
    <property type="nucleotide sequence ID" value="NZ_SACS01000003.1"/>
</dbReference>
<dbReference type="InterPro" id="IPR050638">
    <property type="entry name" value="AA-Vitamin_Transporters"/>
</dbReference>
<feature type="transmembrane region" description="Helical" evidence="5">
    <location>
        <begin position="121"/>
        <end position="141"/>
    </location>
</feature>
<keyword evidence="4 5" id="KW-0472">Membrane</keyword>
<dbReference type="PANTHER" id="PTHR32322">
    <property type="entry name" value="INNER MEMBRANE TRANSPORTER"/>
    <property type="match status" value="1"/>
</dbReference>
<feature type="domain" description="EamA" evidence="6">
    <location>
        <begin position="149"/>
        <end position="281"/>
    </location>
</feature>